<evidence type="ECO:0000313" key="11">
    <source>
        <dbReference type="EMBL" id="EDO42586.1"/>
    </source>
</evidence>
<proteinExistence type="predicted"/>
<keyword evidence="12" id="KW-1185">Reference proteome</keyword>
<evidence type="ECO:0000256" key="2">
    <source>
        <dbReference type="ARBA" id="ARBA00022761"/>
    </source>
</evidence>
<dbReference type="PANTHER" id="PTHR23345">
    <property type="entry name" value="VITELLOGENIN-RELATED"/>
    <property type="match status" value="1"/>
</dbReference>
<dbReference type="InterPro" id="IPR015255">
    <property type="entry name" value="Vitellinogen_open_b-sht"/>
</dbReference>
<dbReference type="OMA" id="AFMILFD"/>
<dbReference type="InterPro" id="IPR050733">
    <property type="entry name" value="Vitellogenin/Apolipophorin"/>
</dbReference>
<reference evidence="11 12" key="1">
    <citation type="journal article" date="2007" name="Science">
        <title>Sea anemone genome reveals ancestral eumetazoan gene repertoire and genomic organization.</title>
        <authorList>
            <person name="Putnam N.H."/>
            <person name="Srivastava M."/>
            <person name="Hellsten U."/>
            <person name="Dirks B."/>
            <person name="Chapman J."/>
            <person name="Salamov A."/>
            <person name="Terry A."/>
            <person name="Shapiro H."/>
            <person name="Lindquist E."/>
            <person name="Kapitonov V.V."/>
            <person name="Jurka J."/>
            <person name="Genikhovich G."/>
            <person name="Grigoriev I.V."/>
            <person name="Lucas S.M."/>
            <person name="Steele R.E."/>
            <person name="Finnerty J.R."/>
            <person name="Technau U."/>
            <person name="Martindale M.Q."/>
            <person name="Rokhsar D.S."/>
        </authorList>
    </citation>
    <scope>NUCLEOTIDE SEQUENCE [LARGE SCALE GENOMIC DNA]</scope>
    <source>
        <strain evidence="12">CH2 X CH6</strain>
    </source>
</reference>
<feature type="domain" description="VWFD" evidence="10">
    <location>
        <begin position="1318"/>
        <end position="1488"/>
    </location>
</feature>
<dbReference type="FunFam" id="2.20.50.20:FF:000005">
    <property type="entry name" value="Vitellogenin 3"/>
    <property type="match status" value="1"/>
</dbReference>
<sequence>MWKLLGILLLAALTHPWVGKRYIFQYQSDVIHKIPNEANKQIGLRVKCLALLDYLTNNKAQLKVRDPPSQSGPCVFVFIPVLYSFGLVFSYGTALYSFAIPVYSFDIPVYLFVIPVYSFGTLSSLLWYPCELFGIPVYSVLKNINIHQLEVLADKETPTQIDAIPEAITELQRPVEADFSVGPSGLIKSVRAEREDPEWSLNIKRGILNLVQISPRTKHENSVFTVMENTLVGYCPVTYTTLNERERADANVTKVTKTIDYQRCLRRPEIKESIFFGRICNSCQKSLGFTPYLRQAGSIRYIFVNWKMVEVLAEEAHVVTPMSEFAGQIHAIVKQKLVLLSTKNKVAKPLMNTKKTGLSFRAVHPEEELRGFAQYQQGIQTRVKRLIEVLKTKQDLTTEDIPRMITEIITNVRLLKVPKQGPCFLTELIQTIFTEQRPKIRAILLDAFTIAGSDEVTFILKKMAVLKKLPIDVLNRTLFNIPFTPKVTLAHLTVVQELCDMDLLKTPEHFPIRRQCFLSLGALVNRITYQPEFKQRVDVQMKLSEIAKMLNDRLMKVKDIHEKIMYIKAIGNAGLRACQHVILAYLNFDKCTELRVESVWALRRLINEKNTKVTMTVLKHFINVTNHPEVRMACAVLLLDKAPTFHHMQVLVNTVKQEMKSYGQRSNQVASLVISKLSYMAYYNNLVLKDRAMCARLALRSVPYYSFGLSYSKAFRLAIFSDKFQTGLDLEFNKMNVPESFLPRNMNANLRMQFLGYHLNIAEVGARMEGLQDVIQDIVSEIKSRQKRSVWEFIWSGLSSNTEAPTTPTTNPSTEEMDEYSGTPDMPTTSTPHVSEKKISMFVKLFGQELKFTEITPKIVQEVSEQLIALLRGTKQTIETPLGDISITKNKISIKQNITKAFLPVHARQLVPTMCGMPLNMHLISSMVSDVTMDLQIEAQPSWWSFAKLDTLKTKLHVKPSISTFTLGQVNVHNPFVRVGVLVDNKMQMRPWLKIDMDYTPDKQYTWKIENPKTSQEVFVMAPHSKDPSIQGFCGIVEIMKFKEYSIERRHISLDIPRLHLTTIDPICFGDAFTGVERCITGVLPTLAALRLREVPVLSTLFRSEVHVVSTPTKDAAEFVTIQLKVKENSAQQMQIEGTFFSSGETVKRDFPINITFNYQTRQLIIEASPMRLPGYSPETFFKLTADLPELKTWDLEFLFGIKSMPYRVQIQGRIEPTNRRRLNLTCVWDKLPVYLKTFLKDWEPQLLYFLQTFSSVSHFNSTQGQSLEIVMELLSPLTALLKARTPVGFFQSKVMSLPIRINKLPESLQDIRELAYAECRLTHQKLELFDNQSIKLNQDKPECVQYVLAQDRNNEVFRVLAKRDQQNRLHLQVIVKITKQVIIKVSPDLTVTVNGKACEDKVCEVSGAARIVRREQRIKVQINYKLSSLHVVYMPNRIQVHANPFLQNRLRGLCGDMNGEQYDEFQSPTGEFLNNADQFQKAWRLTC</sequence>
<dbReference type="SUPFAM" id="SSF56968">
    <property type="entry name" value="Lipovitellin-phosvitin complex, beta-sheet shell regions"/>
    <property type="match status" value="2"/>
</dbReference>
<keyword evidence="1 8" id="KW-0732">Signal</keyword>
<comment type="caution">
    <text evidence="5">Lacks conserved residue(s) required for the propagation of feature annotation.</text>
</comment>
<evidence type="ECO:0008006" key="13">
    <source>
        <dbReference type="Google" id="ProtNLM"/>
    </source>
</evidence>
<evidence type="ECO:0000256" key="3">
    <source>
        <dbReference type="ARBA" id="ARBA00023157"/>
    </source>
</evidence>
<keyword evidence="7" id="KW-0812">Transmembrane</keyword>
<dbReference type="Gene3D" id="2.20.50.20">
    <property type="entry name" value="Lipovitellin. Chain A, domain 3"/>
    <property type="match status" value="1"/>
</dbReference>
<dbReference type="eggNOG" id="KOG4338">
    <property type="taxonomic scope" value="Eukaryota"/>
</dbReference>
<dbReference type="InterPro" id="IPR015817">
    <property type="entry name" value="Vitellinogen_open_b-sht_sub1"/>
</dbReference>
<dbReference type="Pfam" id="PF00094">
    <property type="entry name" value="VWD"/>
    <property type="match status" value="1"/>
</dbReference>
<evidence type="ECO:0000256" key="8">
    <source>
        <dbReference type="SAM" id="SignalP"/>
    </source>
</evidence>
<feature type="region of interest" description="Disordered" evidence="6">
    <location>
        <begin position="801"/>
        <end position="833"/>
    </location>
</feature>
<feature type="disulfide bond" evidence="5">
    <location>
        <begin position="280"/>
        <end position="283"/>
    </location>
</feature>
<evidence type="ECO:0000256" key="7">
    <source>
        <dbReference type="SAM" id="Phobius"/>
    </source>
</evidence>
<keyword evidence="3 5" id="KW-1015">Disulfide bond</keyword>
<dbReference type="GO" id="GO:0045735">
    <property type="term" value="F:nutrient reservoir activity"/>
    <property type="evidence" value="ECO:0007669"/>
    <property type="project" value="UniProtKB-KW"/>
</dbReference>
<feature type="transmembrane region" description="Helical" evidence="7">
    <location>
        <begin position="109"/>
        <end position="128"/>
    </location>
</feature>
<keyword evidence="4" id="KW-0325">Glycoprotein</keyword>
<dbReference type="STRING" id="45351.A7S177"/>
<dbReference type="Gene3D" id="2.20.80.10">
    <property type="entry name" value="Lipovitellin-phosvitin complex, chain A, domain 4"/>
    <property type="match status" value="1"/>
</dbReference>
<dbReference type="GO" id="GO:0005319">
    <property type="term" value="F:lipid transporter activity"/>
    <property type="evidence" value="ECO:0000318"/>
    <property type="project" value="GO_Central"/>
</dbReference>
<feature type="compositionally biased region" description="Low complexity" evidence="6">
    <location>
        <begin position="801"/>
        <end position="814"/>
    </location>
</feature>
<dbReference type="InterPro" id="IPR001747">
    <property type="entry name" value="Vitellogenin_N"/>
</dbReference>
<feature type="signal peptide" evidence="8">
    <location>
        <begin position="1"/>
        <end position="19"/>
    </location>
</feature>
<dbReference type="SUPFAM" id="SSF48431">
    <property type="entry name" value="Lipovitellin-phosvitin complex, superhelical domain"/>
    <property type="match status" value="1"/>
</dbReference>
<dbReference type="PROSITE" id="PS51233">
    <property type="entry name" value="VWFD"/>
    <property type="match status" value="1"/>
</dbReference>
<dbReference type="Gene3D" id="1.25.10.20">
    <property type="entry name" value="Vitellinogen, superhelical"/>
    <property type="match status" value="1"/>
</dbReference>
<keyword evidence="7" id="KW-0472">Membrane</keyword>
<dbReference type="InterPro" id="IPR015819">
    <property type="entry name" value="Lipid_transp_b-sht_shell"/>
</dbReference>
<feature type="chain" id="PRO_5002714032" description="Vitellogenin" evidence="8">
    <location>
        <begin position="20"/>
        <end position="1488"/>
    </location>
</feature>
<dbReference type="InterPro" id="IPR001846">
    <property type="entry name" value="VWF_type-D"/>
</dbReference>
<feature type="transmembrane region" description="Helical" evidence="7">
    <location>
        <begin position="75"/>
        <end position="97"/>
    </location>
</feature>
<dbReference type="EMBL" id="DS469563">
    <property type="protein sequence ID" value="EDO42586.1"/>
    <property type="molecule type" value="Genomic_DNA"/>
</dbReference>
<dbReference type="PhylomeDB" id="A7S177"/>
<dbReference type="Pfam" id="PF01347">
    <property type="entry name" value="Vitellogenin_N"/>
    <property type="match status" value="1"/>
</dbReference>
<dbReference type="InterPro" id="IPR011030">
    <property type="entry name" value="Lipovitellin_superhlx_dom"/>
</dbReference>
<protein>
    <recommendedName>
        <fullName evidence="13">Vitellogenin</fullName>
    </recommendedName>
</protein>
<dbReference type="SMART" id="SM01169">
    <property type="entry name" value="DUF1943"/>
    <property type="match status" value="1"/>
</dbReference>
<evidence type="ECO:0000259" key="9">
    <source>
        <dbReference type="PROSITE" id="PS51211"/>
    </source>
</evidence>
<dbReference type="SMART" id="SM00216">
    <property type="entry name" value="VWD"/>
    <property type="match status" value="1"/>
</dbReference>
<evidence type="ECO:0000313" key="12">
    <source>
        <dbReference type="Proteomes" id="UP000001593"/>
    </source>
</evidence>
<dbReference type="Pfam" id="PF09172">
    <property type="entry name" value="Vit_open_b-sht"/>
    <property type="match status" value="1"/>
</dbReference>
<evidence type="ECO:0000256" key="5">
    <source>
        <dbReference type="PROSITE-ProRule" id="PRU00557"/>
    </source>
</evidence>
<gene>
    <name evidence="11" type="ORF">NEMVEDRAFT_v1g205229</name>
</gene>
<dbReference type="PROSITE" id="PS51211">
    <property type="entry name" value="VITELLOGENIN"/>
    <property type="match status" value="1"/>
</dbReference>
<keyword evidence="2" id="KW-0758">Storage protein</keyword>
<dbReference type="InterPro" id="IPR015816">
    <property type="entry name" value="Vitellinogen_b-sht_N"/>
</dbReference>
<dbReference type="PANTHER" id="PTHR23345:SF15">
    <property type="entry name" value="VITELLOGENIN 1-RELATED"/>
    <property type="match status" value="1"/>
</dbReference>
<organism evidence="11 12">
    <name type="scientific">Nematostella vectensis</name>
    <name type="common">Starlet sea anemone</name>
    <dbReference type="NCBI Taxonomy" id="45351"/>
    <lineage>
        <taxon>Eukaryota</taxon>
        <taxon>Metazoa</taxon>
        <taxon>Cnidaria</taxon>
        <taxon>Anthozoa</taxon>
        <taxon>Hexacorallia</taxon>
        <taxon>Actiniaria</taxon>
        <taxon>Edwardsiidae</taxon>
        <taxon>Nematostella</taxon>
    </lineage>
</organism>
<name>A7S177_NEMVE</name>
<accession>A7S177</accession>
<dbReference type="Proteomes" id="UP000001593">
    <property type="component" value="Unassembled WGS sequence"/>
</dbReference>
<evidence type="ECO:0000256" key="1">
    <source>
        <dbReference type="ARBA" id="ARBA00022729"/>
    </source>
</evidence>
<dbReference type="HOGENOM" id="CLU_249311_0_0_1"/>
<dbReference type="Gene3D" id="2.30.230.10">
    <property type="entry name" value="Lipovitellin, beta-sheet shell regions, chain A"/>
    <property type="match status" value="1"/>
</dbReference>
<dbReference type="InParanoid" id="A7S177"/>
<feature type="domain" description="Vitellogenin" evidence="9">
    <location>
        <begin position="14"/>
        <end position="746"/>
    </location>
</feature>
<evidence type="ECO:0000259" key="10">
    <source>
        <dbReference type="PROSITE" id="PS51233"/>
    </source>
</evidence>
<dbReference type="SMART" id="SM00638">
    <property type="entry name" value="LPD_N"/>
    <property type="match status" value="1"/>
</dbReference>
<keyword evidence="7" id="KW-1133">Transmembrane helix</keyword>
<evidence type="ECO:0000256" key="4">
    <source>
        <dbReference type="ARBA" id="ARBA00023180"/>
    </source>
</evidence>
<evidence type="ECO:0000256" key="6">
    <source>
        <dbReference type="SAM" id="MobiDB-lite"/>
    </source>
</evidence>